<dbReference type="GO" id="GO:0048040">
    <property type="term" value="F:UDP-glucuronate decarboxylase activity"/>
    <property type="evidence" value="ECO:0007669"/>
    <property type="project" value="TreeGrafter"/>
</dbReference>
<accession>I0HS32</accession>
<evidence type="ECO:0000256" key="11">
    <source>
        <dbReference type="ARBA" id="ARBA00023239"/>
    </source>
</evidence>
<evidence type="ECO:0000256" key="1">
    <source>
        <dbReference type="ARBA" id="ARBA00001911"/>
    </source>
</evidence>
<evidence type="ECO:0000313" key="14">
    <source>
        <dbReference type="EMBL" id="BAL95819.1"/>
    </source>
</evidence>
<keyword evidence="6" id="KW-1133">Transmembrane helix</keyword>
<keyword evidence="7" id="KW-0520">NAD</keyword>
<dbReference type="Gene3D" id="3.40.50.720">
    <property type="entry name" value="NAD(P)-binding Rossmann-like Domain"/>
    <property type="match status" value="1"/>
</dbReference>
<dbReference type="PATRIC" id="fig|983917.3.peg.2410"/>
<evidence type="ECO:0000256" key="2">
    <source>
        <dbReference type="ARBA" id="ARBA00004323"/>
    </source>
</evidence>
<organism evidence="14 15">
    <name type="scientific">Rubrivivax gelatinosus (strain NBRC 100245 / IL144)</name>
    <dbReference type="NCBI Taxonomy" id="983917"/>
    <lineage>
        <taxon>Bacteria</taxon>
        <taxon>Pseudomonadati</taxon>
        <taxon>Pseudomonadota</taxon>
        <taxon>Betaproteobacteria</taxon>
        <taxon>Burkholderiales</taxon>
        <taxon>Sphaerotilaceae</taxon>
        <taxon>Rubrivivax</taxon>
    </lineage>
</organism>
<evidence type="ECO:0000256" key="6">
    <source>
        <dbReference type="ARBA" id="ARBA00022989"/>
    </source>
</evidence>
<reference evidence="14 15" key="1">
    <citation type="journal article" date="2012" name="J. Bacteriol.">
        <title>Complete genome sequence of phototrophic betaproteobacterium Rubrivivax gelatinosus IL144.</title>
        <authorList>
            <person name="Nagashima S."/>
            <person name="Kamimura A."/>
            <person name="Shimizu T."/>
            <person name="Nakamura-isaki S."/>
            <person name="Aono E."/>
            <person name="Sakamoto K."/>
            <person name="Ichikawa N."/>
            <person name="Nakazawa H."/>
            <person name="Sekine M."/>
            <person name="Yamazaki S."/>
            <person name="Fujita N."/>
            <person name="Shimada K."/>
            <person name="Hanada S."/>
            <person name="Nagashima K.V.P."/>
        </authorList>
    </citation>
    <scope>NUCLEOTIDE SEQUENCE [LARGE SCALE GENOMIC DNA]</scope>
    <source>
        <strain evidence="15">NBRC 100245 / IL144</strain>
    </source>
</reference>
<comment type="cofactor">
    <cofactor evidence="1">
        <name>NAD(+)</name>
        <dbReference type="ChEBI" id="CHEBI:57540"/>
    </cofactor>
</comment>
<dbReference type="PANTHER" id="PTHR43078">
    <property type="entry name" value="UDP-GLUCURONIC ACID DECARBOXYLASE-RELATED"/>
    <property type="match status" value="1"/>
</dbReference>
<dbReference type="GO" id="GO:0005737">
    <property type="term" value="C:cytoplasm"/>
    <property type="evidence" value="ECO:0007669"/>
    <property type="project" value="TreeGrafter"/>
</dbReference>
<evidence type="ECO:0000256" key="7">
    <source>
        <dbReference type="ARBA" id="ARBA00023027"/>
    </source>
</evidence>
<dbReference type="CDD" id="cd05230">
    <property type="entry name" value="UGD_SDR_e"/>
    <property type="match status" value="1"/>
</dbReference>
<protein>
    <submittedName>
        <fullName evidence="14">NAD-dependent epimerase/dehydratase family protein</fullName>
    </submittedName>
</protein>
<evidence type="ECO:0000256" key="12">
    <source>
        <dbReference type="ARBA" id="ARBA00037859"/>
    </source>
</evidence>
<evidence type="ECO:0000256" key="9">
    <source>
        <dbReference type="ARBA" id="ARBA00023136"/>
    </source>
</evidence>
<proteinExistence type="predicted"/>
<evidence type="ECO:0000256" key="8">
    <source>
        <dbReference type="ARBA" id="ARBA00023034"/>
    </source>
</evidence>
<dbReference type="AlphaFoldDB" id="I0HS32"/>
<name>I0HS32_RUBGI</name>
<dbReference type="FunFam" id="3.40.50.720:FF:000065">
    <property type="entry name" value="UDP-glucuronic acid decarboxylase 1"/>
    <property type="match status" value="1"/>
</dbReference>
<dbReference type="InterPro" id="IPR044516">
    <property type="entry name" value="UXS-like"/>
</dbReference>
<dbReference type="eggNOG" id="COG0451">
    <property type="taxonomic scope" value="Bacteria"/>
</dbReference>
<keyword evidence="5" id="KW-0735">Signal-anchor</keyword>
<dbReference type="PANTHER" id="PTHR43078:SF6">
    <property type="entry name" value="UDP-GLUCURONIC ACID DECARBOXYLASE 1"/>
    <property type="match status" value="1"/>
</dbReference>
<keyword evidence="9" id="KW-0472">Membrane</keyword>
<dbReference type="Pfam" id="PF01370">
    <property type="entry name" value="Epimerase"/>
    <property type="match status" value="1"/>
</dbReference>
<dbReference type="Proteomes" id="UP000007883">
    <property type="component" value="Chromosome"/>
</dbReference>
<dbReference type="GO" id="GO:0042732">
    <property type="term" value="P:D-xylose metabolic process"/>
    <property type="evidence" value="ECO:0007669"/>
    <property type="project" value="InterPro"/>
</dbReference>
<dbReference type="InterPro" id="IPR036291">
    <property type="entry name" value="NAD(P)-bd_dom_sf"/>
</dbReference>
<sequence length="343" mass="37529">MKNPSPASPHAVLVAGAAGFVGSHLCDRLLERGCRVLALDDLSSGDVRHVEHLRRHPAFRFVRHDITEPLPTEARDCERIFNLACPASPAYYQRHPVATVLSSAVGAWRLLEVAQQTGARLLHVSTSEVYGDPQVHPQSEGYWGHVNPIGPRACYDEGKRCAEAMCLAYASERGVAVRLARLFNCYGPRLRPGDGRVVSNFIVQALAGRPLTVYGDGRQTRSFCYVDDTVDGLLRLMDAGFSGPVNLGNPQERTMLDLAERVLRLTGSRSRLVFEPLPADDPTRRCPDITLARQRLGWAPQVAIDDGLARTIEYFRALSAEAGARIAAQGSVSPSAAYSFSRL</sequence>
<dbReference type="KEGG" id="rge:RGE_24780"/>
<dbReference type="RefSeq" id="WP_014428681.1">
    <property type="nucleotide sequence ID" value="NC_017075.1"/>
</dbReference>
<dbReference type="SUPFAM" id="SSF51735">
    <property type="entry name" value="NAD(P)-binding Rossmann-fold domains"/>
    <property type="match status" value="1"/>
</dbReference>
<keyword evidence="4" id="KW-0210">Decarboxylase</keyword>
<comment type="subcellular location">
    <subcellularLocation>
        <location evidence="2">Golgi apparatus membrane</location>
        <topology evidence="2">Single-pass type II membrane protein</topology>
    </subcellularLocation>
    <subcellularLocation>
        <location evidence="12">Golgi apparatus</location>
        <location evidence="12">Golgi stack membrane</location>
    </subcellularLocation>
</comment>
<keyword evidence="11" id="KW-0456">Lyase</keyword>
<evidence type="ECO:0000256" key="5">
    <source>
        <dbReference type="ARBA" id="ARBA00022968"/>
    </source>
</evidence>
<keyword evidence="8" id="KW-0333">Golgi apparatus</keyword>
<evidence type="ECO:0000259" key="13">
    <source>
        <dbReference type="Pfam" id="PF01370"/>
    </source>
</evidence>
<keyword evidence="10" id="KW-0325">Glycoprotein</keyword>
<evidence type="ECO:0000256" key="4">
    <source>
        <dbReference type="ARBA" id="ARBA00022793"/>
    </source>
</evidence>
<dbReference type="GO" id="GO:0070403">
    <property type="term" value="F:NAD+ binding"/>
    <property type="evidence" value="ECO:0007669"/>
    <property type="project" value="InterPro"/>
</dbReference>
<dbReference type="HOGENOM" id="CLU_007383_4_0_4"/>
<keyword evidence="3" id="KW-0812">Transmembrane</keyword>
<evidence type="ECO:0000256" key="3">
    <source>
        <dbReference type="ARBA" id="ARBA00022692"/>
    </source>
</evidence>
<dbReference type="EMBL" id="AP012320">
    <property type="protein sequence ID" value="BAL95819.1"/>
    <property type="molecule type" value="Genomic_DNA"/>
</dbReference>
<keyword evidence="15" id="KW-1185">Reference proteome</keyword>
<dbReference type="UniPathway" id="UPA00796">
    <property type="reaction ID" value="UER00771"/>
</dbReference>
<dbReference type="InterPro" id="IPR001509">
    <property type="entry name" value="Epimerase_deHydtase"/>
</dbReference>
<evidence type="ECO:0000313" key="15">
    <source>
        <dbReference type="Proteomes" id="UP000007883"/>
    </source>
</evidence>
<dbReference type="STRING" id="983917.RGE_24780"/>
<dbReference type="GO" id="GO:0033320">
    <property type="term" value="P:UDP-D-xylose biosynthetic process"/>
    <property type="evidence" value="ECO:0007669"/>
    <property type="project" value="UniProtKB-UniPathway"/>
</dbReference>
<feature type="domain" description="NAD-dependent epimerase/dehydratase" evidence="13">
    <location>
        <begin position="12"/>
        <end position="243"/>
    </location>
</feature>
<gene>
    <name evidence="14" type="ordered locus">RGE_24780</name>
</gene>
<evidence type="ECO:0000256" key="10">
    <source>
        <dbReference type="ARBA" id="ARBA00023180"/>
    </source>
</evidence>